<feature type="region of interest" description="Disordered" evidence="2">
    <location>
        <begin position="200"/>
        <end position="229"/>
    </location>
</feature>
<evidence type="ECO:0000313" key="4">
    <source>
        <dbReference type="EMBL" id="KAF0295651.1"/>
    </source>
</evidence>
<protein>
    <submittedName>
        <fullName evidence="4">Uncharacterized protein</fullName>
    </submittedName>
</protein>
<comment type="caution">
    <text evidence="4">The sequence shown here is derived from an EMBL/GenBank/DDBJ whole genome shotgun (WGS) entry which is preliminary data.</text>
</comment>
<keyword evidence="1" id="KW-0175">Coiled coil</keyword>
<keyword evidence="3" id="KW-0732">Signal</keyword>
<feature type="coiled-coil region" evidence="1">
    <location>
        <begin position="231"/>
        <end position="268"/>
    </location>
</feature>
<evidence type="ECO:0000313" key="5">
    <source>
        <dbReference type="Proteomes" id="UP000440578"/>
    </source>
</evidence>
<feature type="compositionally biased region" description="Basic and acidic residues" evidence="2">
    <location>
        <begin position="209"/>
        <end position="221"/>
    </location>
</feature>
<feature type="chain" id="PRO_5025370977" evidence="3">
    <location>
        <begin position="16"/>
        <end position="399"/>
    </location>
</feature>
<organism evidence="4 5">
    <name type="scientific">Amphibalanus amphitrite</name>
    <name type="common">Striped barnacle</name>
    <name type="synonym">Balanus amphitrite</name>
    <dbReference type="NCBI Taxonomy" id="1232801"/>
    <lineage>
        <taxon>Eukaryota</taxon>
        <taxon>Metazoa</taxon>
        <taxon>Ecdysozoa</taxon>
        <taxon>Arthropoda</taxon>
        <taxon>Crustacea</taxon>
        <taxon>Multicrustacea</taxon>
        <taxon>Cirripedia</taxon>
        <taxon>Thoracica</taxon>
        <taxon>Thoracicalcarea</taxon>
        <taxon>Balanomorpha</taxon>
        <taxon>Balanoidea</taxon>
        <taxon>Balanidae</taxon>
        <taxon>Amphibalaninae</taxon>
        <taxon>Amphibalanus</taxon>
    </lineage>
</organism>
<keyword evidence="5" id="KW-1185">Reference proteome</keyword>
<dbReference type="EMBL" id="VIIS01001605">
    <property type="protein sequence ID" value="KAF0295651.1"/>
    <property type="molecule type" value="Genomic_DNA"/>
</dbReference>
<feature type="signal peptide" evidence="3">
    <location>
        <begin position="1"/>
        <end position="15"/>
    </location>
</feature>
<accession>A0A6A4W1I6</accession>
<dbReference type="Proteomes" id="UP000440578">
    <property type="component" value="Unassembled WGS sequence"/>
</dbReference>
<dbReference type="AlphaFoldDB" id="A0A6A4W1I6"/>
<proteinExistence type="predicted"/>
<feature type="region of interest" description="Disordered" evidence="2">
    <location>
        <begin position="276"/>
        <end position="298"/>
    </location>
</feature>
<name>A0A6A4W1I6_AMPAM</name>
<evidence type="ECO:0000256" key="2">
    <source>
        <dbReference type="SAM" id="MobiDB-lite"/>
    </source>
</evidence>
<sequence length="399" mass="43279">MLWITLCLVPTLVAAEDQLSAVEQQRRQLTSVDIQPPAHVIYGLLVEPWLNSSSRHARRLPEQPPPADDEAALADRRQALVAVAVVSAALERADTDAADRLRRVLAEYDSAPADQQHSLLNSSLAELAEHLHAPVIRLEALLIAQQAQLEAVAGAVAALPDSSDAHDAITRFVNSVTATVGQRVSEAEVTINRLSDSLRQLNESIASDRPTKPDRSEKEADPVPAPPGRCCDQLEERLARLEAAAADRDQLAERLDAALARLRDLEERQMLLPRPSPAVQGGWRPAGSVEKEQDLSTAGSERLDTLVVGRSASTGEQDIITADSLVTADDIGAQPVAQSRQGRIGPDLGTDGYVRGSGRPFQCQPTALYVRLPGMYEWCQFNCPIYCPPSHCRCQGFRG</sequence>
<gene>
    <name evidence="4" type="ORF">FJT64_006871</name>
</gene>
<evidence type="ECO:0000256" key="3">
    <source>
        <dbReference type="SAM" id="SignalP"/>
    </source>
</evidence>
<reference evidence="4 5" key="1">
    <citation type="submission" date="2019-07" db="EMBL/GenBank/DDBJ databases">
        <title>Draft genome assembly of a fouling barnacle, Amphibalanus amphitrite (Darwin, 1854): The first reference genome for Thecostraca.</title>
        <authorList>
            <person name="Kim W."/>
        </authorList>
    </citation>
    <scope>NUCLEOTIDE SEQUENCE [LARGE SCALE GENOMIC DNA]</scope>
    <source>
        <strain evidence="4">SNU_AA5</strain>
        <tissue evidence="4">Soma without cirri and trophi</tissue>
    </source>
</reference>
<evidence type="ECO:0000256" key="1">
    <source>
        <dbReference type="SAM" id="Coils"/>
    </source>
</evidence>